<proteinExistence type="predicted"/>
<dbReference type="EMBL" id="NNBW01000224">
    <property type="protein sequence ID" value="OYL24548.1"/>
    <property type="molecule type" value="Genomic_DNA"/>
</dbReference>
<evidence type="ECO:0000313" key="2">
    <source>
        <dbReference type="EMBL" id="TVW85216.1"/>
    </source>
</evidence>
<dbReference type="Proteomes" id="UP000320896">
    <property type="component" value="Unassembled WGS sequence"/>
</dbReference>
<protein>
    <submittedName>
        <fullName evidence="2">Uncharacterized protein</fullName>
    </submittedName>
</protein>
<sequence>MTNLFCKNQNFLTWSIISIAYHLSFHYSSYNDIQQYYFSSQHFHFFRLNYPILSFKENQISHADTSPH</sequence>
<gene>
    <name evidence="1" type="ORF">A5N45_10895</name>
    <name evidence="2" type="ORF">AZJ70_04570</name>
</gene>
<reference evidence="1 3" key="1">
    <citation type="submission" date="2017-07" db="EMBL/GenBank/DDBJ databases">
        <title>Invasive disease caused simultaneously by more than one serotype of Streptococcus pneumoniae, South Africa.</title>
        <authorList>
            <person name="Ndlangisa K."/>
            <person name="Du Plessis M."/>
            <person name="Von Gottberg A."/>
        </authorList>
    </citation>
    <scope>NUCLEOTIDE SEQUENCE [LARGE SCALE GENOMIC DNA]</scope>
    <source>
        <strain evidence="1 3">8227-15B</strain>
    </source>
</reference>
<name>A0A237IZI2_STREE</name>
<accession>A0A237IZI2</accession>
<dbReference type="EMBL" id="VMWH01000042">
    <property type="protein sequence ID" value="TVW85216.1"/>
    <property type="molecule type" value="Genomic_DNA"/>
</dbReference>
<evidence type="ECO:0000313" key="3">
    <source>
        <dbReference type="Proteomes" id="UP000214939"/>
    </source>
</evidence>
<evidence type="ECO:0000313" key="4">
    <source>
        <dbReference type="Proteomes" id="UP000320896"/>
    </source>
</evidence>
<organism evidence="2 4">
    <name type="scientific">Streptococcus pneumoniae</name>
    <dbReference type="NCBI Taxonomy" id="1313"/>
    <lineage>
        <taxon>Bacteria</taxon>
        <taxon>Bacillati</taxon>
        <taxon>Bacillota</taxon>
        <taxon>Bacilli</taxon>
        <taxon>Lactobacillales</taxon>
        <taxon>Streptococcaceae</taxon>
        <taxon>Streptococcus</taxon>
    </lineage>
</organism>
<comment type="caution">
    <text evidence="2">The sequence shown here is derived from an EMBL/GenBank/DDBJ whole genome shotgun (WGS) entry which is preliminary data.</text>
</comment>
<dbReference type="AlphaFoldDB" id="A0A237IZI2"/>
<reference evidence="2 4" key="2">
    <citation type="submission" date="2019-07" db="EMBL/GenBank/DDBJ databases">
        <authorList>
            <person name="Mohale T."/>
        </authorList>
    </citation>
    <scope>NUCLEOTIDE SEQUENCE [LARGE SCALE GENOMIC DNA]</scope>
    <source>
        <strain evidence="2 4">NTPn 126</strain>
    </source>
</reference>
<evidence type="ECO:0000313" key="1">
    <source>
        <dbReference type="EMBL" id="OYL24548.1"/>
    </source>
</evidence>
<dbReference type="Proteomes" id="UP000214939">
    <property type="component" value="Unassembled WGS sequence"/>
</dbReference>